<dbReference type="GO" id="GO:0005886">
    <property type="term" value="C:plasma membrane"/>
    <property type="evidence" value="ECO:0007669"/>
    <property type="project" value="UniProtKB-SubCell"/>
</dbReference>
<evidence type="ECO:0000256" key="17">
    <source>
        <dbReference type="SAM" id="Phobius"/>
    </source>
</evidence>
<name>A0A8S4AUT4_9TELE</name>
<feature type="domain" description="ZP" evidence="19">
    <location>
        <begin position="66"/>
        <end position="331"/>
    </location>
</feature>
<evidence type="ECO:0000313" key="20">
    <source>
        <dbReference type="EMBL" id="CAG5896734.1"/>
    </source>
</evidence>
<evidence type="ECO:0000256" key="13">
    <source>
        <dbReference type="ARBA" id="ARBA00023157"/>
    </source>
</evidence>
<keyword evidence="21" id="KW-1185">Reference proteome</keyword>
<evidence type="ECO:0000256" key="4">
    <source>
        <dbReference type="ARBA" id="ARBA00017980"/>
    </source>
</evidence>
<dbReference type="GO" id="GO:0035803">
    <property type="term" value="P:egg coat formation"/>
    <property type="evidence" value="ECO:0007669"/>
    <property type="project" value="TreeGrafter"/>
</dbReference>
<evidence type="ECO:0000313" key="21">
    <source>
        <dbReference type="Proteomes" id="UP000677803"/>
    </source>
</evidence>
<evidence type="ECO:0000256" key="11">
    <source>
        <dbReference type="ARBA" id="ARBA00022989"/>
    </source>
</evidence>
<accession>A0A8S4AUT4</accession>
<comment type="caution">
    <text evidence="20">The sequence shown here is derived from an EMBL/GenBank/DDBJ whole genome shotgun (WGS) entry which is preliminary data.</text>
</comment>
<dbReference type="GO" id="GO:2000344">
    <property type="term" value="P:positive regulation of acrosome reaction"/>
    <property type="evidence" value="ECO:0007669"/>
    <property type="project" value="TreeGrafter"/>
</dbReference>
<dbReference type="InterPro" id="IPR031696">
    <property type="entry name" value="DUF4719"/>
</dbReference>
<dbReference type="InterPro" id="IPR055355">
    <property type="entry name" value="ZP-C"/>
</dbReference>
<feature type="signal peptide" evidence="18">
    <location>
        <begin position="1"/>
        <end position="25"/>
    </location>
</feature>
<evidence type="ECO:0000256" key="14">
    <source>
        <dbReference type="ARBA" id="ARBA00023180"/>
    </source>
</evidence>
<gene>
    <name evidence="20" type="ORF">MMEN_LOCUS7789</name>
</gene>
<dbReference type="Pfam" id="PF00100">
    <property type="entry name" value="Zona_pellucida"/>
    <property type="match status" value="1"/>
</dbReference>
<dbReference type="Pfam" id="PF15843">
    <property type="entry name" value="DUF4719"/>
    <property type="match status" value="1"/>
</dbReference>
<evidence type="ECO:0000256" key="6">
    <source>
        <dbReference type="ARBA" id="ARBA00022525"/>
    </source>
</evidence>
<dbReference type="FunFam" id="2.60.40.4100:FF:000002">
    <property type="entry name" value="Zona pellucida sperm-binding protein 3"/>
    <property type="match status" value="1"/>
</dbReference>
<evidence type="ECO:0000256" key="8">
    <source>
        <dbReference type="ARBA" id="ARBA00022685"/>
    </source>
</evidence>
<evidence type="ECO:0000259" key="19">
    <source>
        <dbReference type="PROSITE" id="PS51034"/>
    </source>
</evidence>
<keyword evidence="7" id="KW-0272">Extracellular matrix</keyword>
<dbReference type="Proteomes" id="UP000677803">
    <property type="component" value="Unassembled WGS sequence"/>
</dbReference>
<dbReference type="PROSITE" id="PS51034">
    <property type="entry name" value="ZP_2"/>
    <property type="match status" value="1"/>
</dbReference>
<evidence type="ECO:0000256" key="3">
    <source>
        <dbReference type="ARBA" id="ARBA00006735"/>
    </source>
</evidence>
<keyword evidence="8" id="KW-0165">Cleavage on pair of basic residues</keyword>
<dbReference type="AlphaFoldDB" id="A0A8S4AUT4"/>
<evidence type="ECO:0000256" key="1">
    <source>
        <dbReference type="ARBA" id="ARBA00004251"/>
    </source>
</evidence>
<dbReference type="InterPro" id="IPR055356">
    <property type="entry name" value="ZP-N"/>
</dbReference>
<evidence type="ECO:0000256" key="7">
    <source>
        <dbReference type="ARBA" id="ARBA00022530"/>
    </source>
</evidence>
<dbReference type="SMART" id="SM00241">
    <property type="entry name" value="ZP"/>
    <property type="match status" value="1"/>
</dbReference>
<sequence>MDCNLRRVVSWWIVIFHSAFTLTEARLHRGFQNPVRAHEKIQPRLSPLERKQRVELEARPRPVAVRCLPGSMEVVVRADLFESGLRVDGAHLRLGLNPPSDGGECGAVPSGEDEFTLLTWLTECGTKLSSTEEMIVYSNVLVYSPEPSSDGLLRLDGATIPVECHYERRYMVGSSSLYPTWIPFISTTSVDGQIDFTFQIMTDDWQSDRGSYTFYLGHPIHFEVSAVMGNHMPLRVYVDHCVATTTADAEATLRYDFIENHGCLTDAQLTKSNSHFLPRVEEHKLRFQLDAFNFYQEPSNEVYITCHLKAVLVTLPVSSKNRACSLINNRWQSVDGNDQACRNCDSPQWVEEHQTTKPPKATLSTEARPSTMSKETLAPKKAEYRPASYISFNPLHKGQQVKPSEKLIKSNTDYKRQQTIQLGPLTVLPKHKYVTSATDYKTTMFFSRWQAVTVLSFCLLDHTLLYTILRCGQDICRIDQICCSHGNATAVTCCKQIVDQTYYNIAMVTRKLSGVLIMLLLFAIGYFVQRMLCSKSRQRTPPLTGHPTATTSQEMLMESCTPDSLVDPAPFPQLPTYDECKRLPTYEETVREESQAGPSSTQWTATSRGRQVN</sequence>
<feature type="region of interest" description="Disordered" evidence="16">
    <location>
        <begin position="352"/>
        <end position="378"/>
    </location>
</feature>
<feature type="region of interest" description="Disordered" evidence="16">
    <location>
        <begin position="585"/>
        <end position="613"/>
    </location>
</feature>
<dbReference type="GO" id="GO:0032190">
    <property type="term" value="F:acrosin binding"/>
    <property type="evidence" value="ECO:0007669"/>
    <property type="project" value="TreeGrafter"/>
</dbReference>
<feature type="compositionally biased region" description="Polar residues" evidence="16">
    <location>
        <begin position="362"/>
        <end position="374"/>
    </location>
</feature>
<proteinExistence type="inferred from homology"/>
<dbReference type="GO" id="GO:0031012">
    <property type="term" value="C:extracellular matrix"/>
    <property type="evidence" value="ECO:0007669"/>
    <property type="project" value="TreeGrafter"/>
</dbReference>
<dbReference type="InterPro" id="IPR001507">
    <property type="entry name" value="ZP_dom"/>
</dbReference>
<dbReference type="Gene3D" id="2.60.40.3210">
    <property type="entry name" value="Zona pellucida, ZP-N domain"/>
    <property type="match status" value="1"/>
</dbReference>
<keyword evidence="5" id="KW-1003">Cell membrane</keyword>
<keyword evidence="11 17" id="KW-1133">Transmembrane helix</keyword>
<dbReference type="EMBL" id="CAJRST010007779">
    <property type="protein sequence ID" value="CAG5896734.1"/>
    <property type="molecule type" value="Genomic_DNA"/>
</dbReference>
<keyword evidence="13" id="KW-1015">Disulfide bond</keyword>
<dbReference type="PRINTS" id="PR00023">
    <property type="entry name" value="ZPELLUCIDA"/>
</dbReference>
<feature type="chain" id="PRO_5035754078" description="Zona pellucida sperm-binding protein 3" evidence="18">
    <location>
        <begin position="26"/>
        <end position="613"/>
    </location>
</feature>
<keyword evidence="9 17" id="KW-0812">Transmembrane</keyword>
<comment type="similarity">
    <text evidence="3">Belongs to the ZP domain family. ZPC subfamily.</text>
</comment>
<protein>
    <recommendedName>
        <fullName evidence="4">Zona pellucida sperm-binding protein 3</fullName>
    </recommendedName>
    <alternativeName>
        <fullName evidence="15">Zona pellucida glycoprotein 3</fullName>
    </alternativeName>
</protein>
<evidence type="ECO:0000256" key="15">
    <source>
        <dbReference type="ARBA" id="ARBA00030824"/>
    </source>
</evidence>
<dbReference type="Gene3D" id="2.60.40.4100">
    <property type="entry name" value="Zona pellucida, ZP-C domain"/>
    <property type="match status" value="1"/>
</dbReference>
<feature type="transmembrane region" description="Helical" evidence="17">
    <location>
        <begin position="512"/>
        <end position="529"/>
    </location>
</feature>
<dbReference type="Pfam" id="PF23344">
    <property type="entry name" value="ZP-N"/>
    <property type="match status" value="1"/>
</dbReference>
<dbReference type="FunFam" id="2.60.40.3210:FF:000001">
    <property type="entry name" value="Zona pellucida sperm-binding protein 3"/>
    <property type="match status" value="1"/>
</dbReference>
<keyword evidence="10 18" id="KW-0732">Signal</keyword>
<keyword evidence="14" id="KW-0325">Glycoprotein</keyword>
<evidence type="ECO:0000256" key="9">
    <source>
        <dbReference type="ARBA" id="ARBA00022692"/>
    </source>
</evidence>
<evidence type="ECO:0000256" key="16">
    <source>
        <dbReference type="SAM" id="MobiDB-lite"/>
    </source>
</evidence>
<evidence type="ECO:0000256" key="12">
    <source>
        <dbReference type="ARBA" id="ARBA00023136"/>
    </source>
</evidence>
<dbReference type="PANTHER" id="PTHR11576:SF2">
    <property type="entry name" value="ZONA PELLUCIDA SPERM-BINDING PROTEIN 3"/>
    <property type="match status" value="1"/>
</dbReference>
<evidence type="ECO:0000256" key="5">
    <source>
        <dbReference type="ARBA" id="ARBA00022475"/>
    </source>
</evidence>
<evidence type="ECO:0000256" key="2">
    <source>
        <dbReference type="ARBA" id="ARBA00004498"/>
    </source>
</evidence>
<dbReference type="OrthoDB" id="8880842at2759"/>
<keyword evidence="6" id="KW-0964">Secreted</keyword>
<feature type="compositionally biased region" description="Polar residues" evidence="16">
    <location>
        <begin position="596"/>
        <end position="613"/>
    </location>
</feature>
<organism evidence="20 21">
    <name type="scientific">Menidia menidia</name>
    <name type="common">Atlantic silverside</name>
    <dbReference type="NCBI Taxonomy" id="238744"/>
    <lineage>
        <taxon>Eukaryota</taxon>
        <taxon>Metazoa</taxon>
        <taxon>Chordata</taxon>
        <taxon>Craniata</taxon>
        <taxon>Vertebrata</taxon>
        <taxon>Euteleostomi</taxon>
        <taxon>Actinopterygii</taxon>
        <taxon>Neopterygii</taxon>
        <taxon>Teleostei</taxon>
        <taxon>Neoteleostei</taxon>
        <taxon>Acanthomorphata</taxon>
        <taxon>Ovalentaria</taxon>
        <taxon>Atherinomorphae</taxon>
        <taxon>Atheriniformes</taxon>
        <taxon>Atherinopsidae</taxon>
        <taxon>Menidiinae</taxon>
        <taxon>Menidia</taxon>
    </lineage>
</organism>
<dbReference type="PANTHER" id="PTHR11576">
    <property type="entry name" value="ZONA PELLUCIDA SPERM-BINDING PROTEIN 3"/>
    <property type="match status" value="1"/>
</dbReference>
<dbReference type="GO" id="GO:0007339">
    <property type="term" value="P:binding of sperm to zona pellucida"/>
    <property type="evidence" value="ECO:0007669"/>
    <property type="project" value="TreeGrafter"/>
</dbReference>
<comment type="subcellular location">
    <subcellularLocation>
        <location evidence="1">Cell membrane</location>
        <topology evidence="1">Single-pass type I membrane protein</topology>
    </subcellularLocation>
    <subcellularLocation>
        <location evidence="2">Secreted</location>
        <location evidence="2">Extracellular space</location>
        <location evidence="2">Extracellular matrix</location>
    </subcellularLocation>
</comment>
<feature type="compositionally biased region" description="Basic and acidic residues" evidence="16">
    <location>
        <begin position="585"/>
        <end position="594"/>
    </location>
</feature>
<dbReference type="InterPro" id="IPR048290">
    <property type="entry name" value="ZP_chr"/>
</dbReference>
<reference evidence="20" key="1">
    <citation type="submission" date="2021-05" db="EMBL/GenBank/DDBJ databases">
        <authorList>
            <person name="Tigano A."/>
        </authorList>
    </citation>
    <scope>NUCLEOTIDE SEQUENCE</scope>
</reference>
<dbReference type="InterPro" id="IPR042235">
    <property type="entry name" value="ZP-C_dom"/>
</dbReference>
<evidence type="ECO:0000256" key="18">
    <source>
        <dbReference type="SAM" id="SignalP"/>
    </source>
</evidence>
<evidence type="ECO:0000256" key="10">
    <source>
        <dbReference type="ARBA" id="ARBA00022729"/>
    </source>
</evidence>
<keyword evidence="12 17" id="KW-0472">Membrane</keyword>